<dbReference type="InterPro" id="IPR020051">
    <property type="entry name" value="SagB-type_dehydrogenase"/>
</dbReference>
<dbReference type="EMBL" id="LSTU01000067">
    <property type="protein sequence ID" value="OAH44129.1"/>
    <property type="molecule type" value="Genomic_DNA"/>
</dbReference>
<proteinExistence type="predicted"/>
<evidence type="ECO:0000313" key="2">
    <source>
        <dbReference type="EMBL" id="OAH44129.1"/>
    </source>
</evidence>
<organism evidence="2 3">
    <name type="scientific">Pseudomonas monteilii</name>
    <dbReference type="NCBI Taxonomy" id="76759"/>
    <lineage>
        <taxon>Bacteria</taxon>
        <taxon>Pseudomonadati</taxon>
        <taxon>Pseudomonadota</taxon>
        <taxon>Gammaproteobacteria</taxon>
        <taxon>Pseudomonadales</taxon>
        <taxon>Pseudomonadaceae</taxon>
        <taxon>Pseudomonas</taxon>
    </lineage>
</organism>
<dbReference type="InterPro" id="IPR052544">
    <property type="entry name" value="Bacteriocin_Proc_Enz"/>
</dbReference>
<comment type="caution">
    <text evidence="2">The sequence shown here is derived from an EMBL/GenBank/DDBJ whole genome shotgun (WGS) entry which is preliminary data.</text>
</comment>
<protein>
    <recommendedName>
        <fullName evidence="1">Nitroreductase domain-containing protein</fullName>
    </recommendedName>
</protein>
<reference evidence="3" key="1">
    <citation type="submission" date="2016-02" db="EMBL/GenBank/DDBJ databases">
        <title>Dietzia cinnamea strain CD11_5 genome sequencing and assembly.</title>
        <authorList>
            <person name="Kaur G."/>
            <person name="Nair G.R."/>
            <person name="Mayilraj S."/>
        </authorList>
    </citation>
    <scope>NUCLEOTIDE SEQUENCE [LARGE SCALE GENOMIC DNA]</scope>
    <source>
        <strain evidence="3">CD10_2</strain>
    </source>
</reference>
<dbReference type="Pfam" id="PF00881">
    <property type="entry name" value="Nitroreductase"/>
    <property type="match status" value="1"/>
</dbReference>
<dbReference type="GeneID" id="49870528"/>
<sequence length="347" mass="39795">MISKNCFFIAMNNSLICWDFKNHKQYELSRDHADRLIHLIYEKDHKELNDDLTADLKRCKVFMDDADDNSDWGWDVLSRIFHYGTKDIPIENHPSSEEEWALQYLEHCNSVLNKNIQPDNTRTSESGISLPIPRSTFAVDEAFKNRATVRDFQRIPISLADLAEILHHTLGFIGSRTINYVKEEENEYSRRRATPSVGGLNATEGYVYVNNVDSLEAGIYYYDPRRHELHWRSPLPCALGDLLSGQHFANGIPAGLFLSSRFDKLWWKYEHSRAYRMALIEVGHAAQTFQLAATDRGMNTWLTGALNETSIEPLLMFDNPSEHVLFFVACGYSNGNATPRSLRALIS</sequence>
<accession>A0AAP7FHZ9</accession>
<dbReference type="SUPFAM" id="SSF55469">
    <property type="entry name" value="FMN-dependent nitroreductase-like"/>
    <property type="match status" value="1"/>
</dbReference>
<dbReference type="RefSeq" id="WP_016713594.1">
    <property type="nucleotide sequence ID" value="NZ_CP022562.1"/>
</dbReference>
<dbReference type="Gene3D" id="3.40.109.10">
    <property type="entry name" value="NADH Oxidase"/>
    <property type="match status" value="1"/>
</dbReference>
<evidence type="ECO:0000259" key="1">
    <source>
        <dbReference type="Pfam" id="PF00881"/>
    </source>
</evidence>
<dbReference type="AlphaFoldDB" id="A0AAP7FHZ9"/>
<gene>
    <name evidence="2" type="ORF">AYJ70_11135</name>
</gene>
<dbReference type="InterPro" id="IPR029479">
    <property type="entry name" value="Nitroreductase"/>
</dbReference>
<feature type="domain" description="Nitroreductase" evidence="1">
    <location>
        <begin position="144"/>
        <end position="332"/>
    </location>
</feature>
<name>A0AAP7FHZ9_9PSED</name>
<dbReference type="NCBIfam" id="TIGR03605">
    <property type="entry name" value="antibiot_sagB"/>
    <property type="match status" value="1"/>
</dbReference>
<evidence type="ECO:0000313" key="3">
    <source>
        <dbReference type="Proteomes" id="UP000077242"/>
    </source>
</evidence>
<dbReference type="CDD" id="cd02142">
    <property type="entry name" value="McbC_SagB-like_oxidoreductase"/>
    <property type="match status" value="1"/>
</dbReference>
<dbReference type="PANTHER" id="PTHR43745">
    <property type="entry name" value="NITROREDUCTASE MJ1384-RELATED"/>
    <property type="match status" value="1"/>
</dbReference>
<dbReference type="InterPro" id="IPR000415">
    <property type="entry name" value="Nitroreductase-like"/>
</dbReference>
<dbReference type="GO" id="GO:0016491">
    <property type="term" value="F:oxidoreductase activity"/>
    <property type="evidence" value="ECO:0007669"/>
    <property type="project" value="InterPro"/>
</dbReference>
<dbReference type="Proteomes" id="UP000077242">
    <property type="component" value="Unassembled WGS sequence"/>
</dbReference>
<dbReference type="PANTHER" id="PTHR43745:SF2">
    <property type="entry name" value="NITROREDUCTASE MJ1384-RELATED"/>
    <property type="match status" value="1"/>
</dbReference>